<dbReference type="Pfam" id="PF14398">
    <property type="entry name" value="ATPgrasp_YheCD"/>
    <property type="match status" value="1"/>
</dbReference>
<evidence type="ECO:0000256" key="1">
    <source>
        <dbReference type="PROSITE-ProRule" id="PRU00409"/>
    </source>
</evidence>
<keyword evidence="1" id="KW-0067">ATP-binding</keyword>
<dbReference type="InterPro" id="IPR026838">
    <property type="entry name" value="YheC/D"/>
</dbReference>
<sequence>MKTWTSASNGASPPSARASNRALKRVGQKSQGLDEEEGSHLLSQEQNAELVWLRQGNHIANAVRPLANKGKKWPVHARFAGGGIQLPITANLPRGQILYRCPISLKETGAVAEVGPVFAILAGEGKNGFIGARLNFRDVIATARETGAFMYVIPTNEVQLGNIWYGYVRLGQQRWVRIPCPRPQAVYNRIPTRALERRPSAIRARQICSQMGIPMFNPEYFNKARIYEMLKQWGVSGFLPDTEPELNEDKLVSMLKKHSSVYLKPAGGSVGHGMIRIDSVKGGWGVSVLKHGSTQKYVCSTASTVWYTVRRERVPGSYVIQQAIPMIEYRGHPCDFRVLLQKQSDVWQVVGRGVRVSGAGRITTHVPNGGSIANADAVLEESFGEHASSVNDELVQAVVQAAQAIDFGYQGQLGEMSMDIGIDPQGHPWFFEANSKPMKFDEPEIRQKSLQGVIDQLRDRSGT</sequence>
<dbReference type="PROSITE" id="PS50975">
    <property type="entry name" value="ATP_GRASP"/>
    <property type="match status" value="1"/>
</dbReference>
<dbReference type="EMBL" id="CP104067">
    <property type="protein sequence ID" value="WAH40130.1"/>
    <property type="molecule type" value="Genomic_DNA"/>
</dbReference>
<reference evidence="4" key="1">
    <citation type="submission" date="2022-08" db="EMBL/GenBank/DDBJ databases">
        <title>Alicyclobacillus fastidiosus DSM 17978, complete genome.</title>
        <authorList>
            <person name="Wang Q."/>
            <person name="Cai R."/>
            <person name="Wang Z."/>
        </authorList>
    </citation>
    <scope>NUCLEOTIDE SEQUENCE</scope>
    <source>
        <strain evidence="4">DSM 17978</strain>
    </source>
</reference>
<evidence type="ECO:0000259" key="3">
    <source>
        <dbReference type="PROSITE" id="PS50975"/>
    </source>
</evidence>
<dbReference type="RefSeq" id="WP_268004028.1">
    <property type="nucleotide sequence ID" value="NZ_CP104067.1"/>
</dbReference>
<accession>A0ABY6ZDC9</accession>
<organism evidence="4 5">
    <name type="scientific">Alicyclobacillus fastidiosus</name>
    <dbReference type="NCBI Taxonomy" id="392011"/>
    <lineage>
        <taxon>Bacteria</taxon>
        <taxon>Bacillati</taxon>
        <taxon>Bacillota</taxon>
        <taxon>Bacilli</taxon>
        <taxon>Bacillales</taxon>
        <taxon>Alicyclobacillaceae</taxon>
        <taxon>Alicyclobacillus</taxon>
    </lineage>
</organism>
<protein>
    <submittedName>
        <fullName evidence="4">YheC/YheD family protein</fullName>
    </submittedName>
</protein>
<keyword evidence="5" id="KW-1185">Reference proteome</keyword>
<name>A0ABY6ZDC9_9BACL</name>
<feature type="compositionally biased region" description="Low complexity" evidence="2">
    <location>
        <begin position="1"/>
        <end position="21"/>
    </location>
</feature>
<feature type="domain" description="ATP-grasp" evidence="3">
    <location>
        <begin position="227"/>
        <end position="462"/>
    </location>
</feature>
<evidence type="ECO:0000313" key="5">
    <source>
        <dbReference type="Proteomes" id="UP001164761"/>
    </source>
</evidence>
<dbReference type="Gene3D" id="3.30.470.20">
    <property type="entry name" value="ATP-grasp fold, B domain"/>
    <property type="match status" value="1"/>
</dbReference>
<dbReference type="SUPFAM" id="SSF56059">
    <property type="entry name" value="Glutathione synthetase ATP-binding domain-like"/>
    <property type="match status" value="1"/>
</dbReference>
<feature type="region of interest" description="Disordered" evidence="2">
    <location>
        <begin position="1"/>
        <end position="41"/>
    </location>
</feature>
<evidence type="ECO:0000313" key="4">
    <source>
        <dbReference type="EMBL" id="WAH40130.1"/>
    </source>
</evidence>
<dbReference type="Proteomes" id="UP001164761">
    <property type="component" value="Chromosome"/>
</dbReference>
<gene>
    <name evidence="4" type="ORF">NZD89_17295</name>
</gene>
<evidence type="ECO:0000256" key="2">
    <source>
        <dbReference type="SAM" id="MobiDB-lite"/>
    </source>
</evidence>
<keyword evidence="1" id="KW-0547">Nucleotide-binding</keyword>
<dbReference type="InterPro" id="IPR011761">
    <property type="entry name" value="ATP-grasp"/>
</dbReference>
<proteinExistence type="predicted"/>